<proteinExistence type="predicted"/>
<evidence type="ECO:0000313" key="3">
    <source>
        <dbReference type="WBParaSite" id="PSAMB.scaffold895size39096.g9442.t1"/>
    </source>
</evidence>
<protein>
    <submittedName>
        <fullName evidence="3">Uncharacterized protein</fullName>
    </submittedName>
</protein>
<dbReference type="WBParaSite" id="PSAMB.scaffold895size39096.g9442.t1">
    <property type="protein sequence ID" value="PSAMB.scaffold895size39096.g9442.t1"/>
    <property type="gene ID" value="PSAMB.scaffold895size39096.g9442"/>
</dbReference>
<dbReference type="Proteomes" id="UP000887566">
    <property type="component" value="Unplaced"/>
</dbReference>
<feature type="signal peptide" evidence="1">
    <location>
        <begin position="1"/>
        <end position="20"/>
    </location>
</feature>
<evidence type="ECO:0000256" key="1">
    <source>
        <dbReference type="SAM" id="SignalP"/>
    </source>
</evidence>
<keyword evidence="2" id="KW-1185">Reference proteome</keyword>
<evidence type="ECO:0000313" key="2">
    <source>
        <dbReference type="Proteomes" id="UP000887566"/>
    </source>
</evidence>
<name>A0A914XL31_9BILA</name>
<organism evidence="2 3">
    <name type="scientific">Plectus sambesii</name>
    <dbReference type="NCBI Taxonomy" id="2011161"/>
    <lineage>
        <taxon>Eukaryota</taxon>
        <taxon>Metazoa</taxon>
        <taxon>Ecdysozoa</taxon>
        <taxon>Nematoda</taxon>
        <taxon>Chromadorea</taxon>
        <taxon>Plectida</taxon>
        <taxon>Plectina</taxon>
        <taxon>Plectoidea</taxon>
        <taxon>Plectidae</taxon>
        <taxon>Plectus</taxon>
    </lineage>
</organism>
<dbReference type="AlphaFoldDB" id="A0A914XL31"/>
<reference evidence="3" key="1">
    <citation type="submission" date="2022-11" db="UniProtKB">
        <authorList>
            <consortium name="WormBaseParasite"/>
        </authorList>
    </citation>
    <scope>IDENTIFICATION</scope>
</reference>
<feature type="chain" id="PRO_5036953591" evidence="1">
    <location>
        <begin position="21"/>
        <end position="142"/>
    </location>
</feature>
<keyword evidence="1" id="KW-0732">Signal</keyword>
<accession>A0A914XL31</accession>
<sequence length="142" mass="15317">MKFAFAVCVQICLLMVHTMAQNSNSQQSNENLFSRDSPSVEWADPCPEQCEVYNGCEGCPAECLCPIRQNQGAPQCGYRTGCQFTAPCENCPPTCLCGGLVDPSYCDSDCKVFQQCTGCTPQCLCPSLSQHDQPIGSANPDA</sequence>